<evidence type="ECO:0000313" key="2">
    <source>
        <dbReference type="EMBL" id="AII29489.1"/>
    </source>
</evidence>
<organism evidence="2 3">
    <name type="scientific">Propionibacterium phage PHL116M10</name>
    <dbReference type="NCBI Taxonomy" id="1500817"/>
    <lineage>
        <taxon>Viruses</taxon>
        <taxon>Duplodnaviria</taxon>
        <taxon>Heunggongvirae</taxon>
        <taxon>Uroviricota</taxon>
        <taxon>Caudoviricetes</taxon>
        <taxon>Pahexavirus</taxon>
        <taxon>Pahexavirus PHL116M00</taxon>
    </lineage>
</organism>
<name>A0A0E3DM75_9CAUD</name>
<accession>A0A0E3DM75</accession>
<protein>
    <submittedName>
        <fullName evidence="2">Uncharacterized protein</fullName>
    </submittedName>
</protein>
<reference evidence="2 3" key="1">
    <citation type="journal article" date="2015" name="ISME J.">
        <title>The diversity and host interactions of Propionibacterium acnes bacteriophages on human skin.</title>
        <authorList>
            <person name="Liu J."/>
            <person name="Yan R."/>
            <person name="Zhong Q."/>
            <person name="Ngo S."/>
            <person name="Bangayan N.J."/>
            <person name="Nguyen L."/>
            <person name="Lui T."/>
            <person name="Liu M."/>
            <person name="Erfe M.C."/>
            <person name="Craft N."/>
            <person name="Tomida S."/>
            <person name="Li H."/>
        </authorList>
    </citation>
    <scope>NUCLEOTIDE SEQUENCE [LARGE SCALE GENOMIC DNA]</scope>
    <source>
        <strain evidence="2">PHL116M10</strain>
    </source>
</reference>
<gene>
    <name evidence="2" type="ORF">PHL116M10_45</name>
</gene>
<dbReference type="Proteomes" id="UP000033337">
    <property type="component" value="Segment"/>
</dbReference>
<feature type="region of interest" description="Disordered" evidence="1">
    <location>
        <begin position="1"/>
        <end position="69"/>
    </location>
</feature>
<evidence type="ECO:0000313" key="3">
    <source>
        <dbReference type="Proteomes" id="UP000033337"/>
    </source>
</evidence>
<proteinExistence type="predicted"/>
<feature type="compositionally biased region" description="Basic residues" evidence="1">
    <location>
        <begin position="33"/>
        <end position="42"/>
    </location>
</feature>
<sequence>MKREHTPTPIFLSCPSSFDTAGGVVEKTNTPPRSRHPLKRTKQPLESNGRARARYSYPQTIPGRYRGHR</sequence>
<dbReference type="EMBL" id="KJ578777">
    <property type="protein sequence ID" value="AII29489.1"/>
    <property type="molecule type" value="Genomic_DNA"/>
</dbReference>
<evidence type="ECO:0000256" key="1">
    <source>
        <dbReference type="SAM" id="MobiDB-lite"/>
    </source>
</evidence>